<accession>A0A7V5H221</accession>
<protein>
    <submittedName>
        <fullName evidence="1">HEAT repeat domain-containing protein</fullName>
    </submittedName>
</protein>
<organism evidence="1">
    <name type="scientific">Caldithrix abyssi</name>
    <dbReference type="NCBI Taxonomy" id="187145"/>
    <lineage>
        <taxon>Bacteria</taxon>
        <taxon>Pseudomonadati</taxon>
        <taxon>Calditrichota</taxon>
        <taxon>Calditrichia</taxon>
        <taxon>Calditrichales</taxon>
        <taxon>Calditrichaceae</taxon>
        <taxon>Caldithrix</taxon>
    </lineage>
</organism>
<dbReference type="InterPro" id="IPR011989">
    <property type="entry name" value="ARM-like"/>
</dbReference>
<dbReference type="EMBL" id="DRTD01000104">
    <property type="protein sequence ID" value="HHE54414.1"/>
    <property type="molecule type" value="Genomic_DNA"/>
</dbReference>
<dbReference type="InterPro" id="IPR016024">
    <property type="entry name" value="ARM-type_fold"/>
</dbReference>
<reference evidence="1" key="1">
    <citation type="journal article" date="2020" name="mSystems">
        <title>Genome- and Community-Level Interaction Insights into Carbon Utilization and Element Cycling Functions of Hydrothermarchaeota in Hydrothermal Sediment.</title>
        <authorList>
            <person name="Zhou Z."/>
            <person name="Liu Y."/>
            <person name="Xu W."/>
            <person name="Pan J."/>
            <person name="Luo Z.H."/>
            <person name="Li M."/>
        </authorList>
    </citation>
    <scope>NUCLEOTIDE SEQUENCE [LARGE SCALE GENOMIC DNA]</scope>
    <source>
        <strain evidence="1">HyVt-76</strain>
    </source>
</reference>
<gene>
    <name evidence="1" type="ORF">ENL21_01435</name>
</gene>
<dbReference type="Pfam" id="PF13646">
    <property type="entry name" value="HEAT_2"/>
    <property type="match status" value="1"/>
</dbReference>
<dbReference type="Proteomes" id="UP000886111">
    <property type="component" value="Unassembled WGS sequence"/>
</dbReference>
<comment type="caution">
    <text evidence="1">The sequence shown here is derived from an EMBL/GenBank/DDBJ whole genome shotgun (WGS) entry which is preliminary data.</text>
</comment>
<evidence type="ECO:0000313" key="1">
    <source>
        <dbReference type="EMBL" id="HHE54414.1"/>
    </source>
</evidence>
<sequence length="105" mass="11683">MCKPKKGRCMMKSHVKFKMMMAIVLVVVLSLSSVSFAKGVSEYDQYLISALKDKNIGVRASAAQLLGDRRVQEAVKPLIKMLKSEKGYACRIIAAKALYDIRIDS</sequence>
<dbReference type="AlphaFoldDB" id="A0A7V5H221"/>
<dbReference type="Gene3D" id="1.25.10.10">
    <property type="entry name" value="Leucine-rich Repeat Variant"/>
    <property type="match status" value="1"/>
</dbReference>
<dbReference type="SUPFAM" id="SSF48371">
    <property type="entry name" value="ARM repeat"/>
    <property type="match status" value="1"/>
</dbReference>
<proteinExistence type="predicted"/>
<name>A0A7V5H221_CALAY</name>